<dbReference type="EMBL" id="BDGG01000006">
    <property type="protein sequence ID" value="GAV00786.1"/>
    <property type="molecule type" value="Genomic_DNA"/>
</dbReference>
<organism evidence="1 2">
    <name type="scientific">Ramazzottius varieornatus</name>
    <name type="common">Water bear</name>
    <name type="synonym">Tardigrade</name>
    <dbReference type="NCBI Taxonomy" id="947166"/>
    <lineage>
        <taxon>Eukaryota</taxon>
        <taxon>Metazoa</taxon>
        <taxon>Ecdysozoa</taxon>
        <taxon>Tardigrada</taxon>
        <taxon>Eutardigrada</taxon>
        <taxon>Parachela</taxon>
        <taxon>Hypsibioidea</taxon>
        <taxon>Ramazzottiidae</taxon>
        <taxon>Ramazzottius</taxon>
    </lineage>
</organism>
<dbReference type="Proteomes" id="UP000186922">
    <property type="component" value="Unassembled WGS sequence"/>
</dbReference>
<gene>
    <name evidence="1" type="primary">RvY_11586-1</name>
    <name evidence="1" type="synonym">RvY_11586.1</name>
    <name evidence="1" type="ORF">RvY_11586</name>
</gene>
<dbReference type="AlphaFoldDB" id="A0A1D1VJ09"/>
<proteinExistence type="predicted"/>
<reference evidence="1 2" key="1">
    <citation type="journal article" date="2016" name="Nat. Commun.">
        <title>Extremotolerant tardigrade genome and improved radiotolerance of human cultured cells by tardigrade-unique protein.</title>
        <authorList>
            <person name="Hashimoto T."/>
            <person name="Horikawa D.D."/>
            <person name="Saito Y."/>
            <person name="Kuwahara H."/>
            <person name="Kozuka-Hata H."/>
            <person name="Shin-I T."/>
            <person name="Minakuchi Y."/>
            <person name="Ohishi K."/>
            <person name="Motoyama A."/>
            <person name="Aizu T."/>
            <person name="Enomoto A."/>
            <person name="Kondo K."/>
            <person name="Tanaka S."/>
            <person name="Hara Y."/>
            <person name="Koshikawa S."/>
            <person name="Sagara H."/>
            <person name="Miura T."/>
            <person name="Yokobori S."/>
            <person name="Miyagawa K."/>
            <person name="Suzuki Y."/>
            <person name="Kubo T."/>
            <person name="Oyama M."/>
            <person name="Kohara Y."/>
            <person name="Fujiyama A."/>
            <person name="Arakawa K."/>
            <person name="Katayama T."/>
            <person name="Toyoda A."/>
            <person name="Kunieda T."/>
        </authorList>
    </citation>
    <scope>NUCLEOTIDE SEQUENCE [LARGE SCALE GENOMIC DNA]</scope>
    <source>
        <strain evidence="1 2">YOKOZUNA-1</strain>
    </source>
</reference>
<name>A0A1D1VJ09_RAMVA</name>
<evidence type="ECO:0000313" key="1">
    <source>
        <dbReference type="EMBL" id="GAV00786.1"/>
    </source>
</evidence>
<protein>
    <submittedName>
        <fullName evidence="1">Uncharacterized protein</fullName>
    </submittedName>
</protein>
<comment type="caution">
    <text evidence="1">The sequence shown here is derived from an EMBL/GenBank/DDBJ whole genome shotgun (WGS) entry which is preliminary data.</text>
</comment>
<evidence type="ECO:0000313" key="2">
    <source>
        <dbReference type="Proteomes" id="UP000186922"/>
    </source>
</evidence>
<keyword evidence="2" id="KW-1185">Reference proteome</keyword>
<accession>A0A1D1VJ09</accession>
<sequence length="246" mass="27199">MPSQTAFDITIFFVTSTPFAFCLTHVMTDWSKFYDQLTVPLPSLSLGYKFVLKYGQPVSLPAAFKLGSLLLATAIIQRYLRLQFQELSVEPFELLLQGLNNTTATSSGDVVTSSLIASTVPDSSTWEKAWNVFIKTYGPYVDYCMVLCGLSELMTLGYRTWKKGCEIPAYRAPNMATKARVIHAIAICLNAMDWYEVATSTDTGGASITSDLEAFDGGSFVNLRMIGESYAEKAPYIFCISLPTQQ</sequence>